<dbReference type="SUPFAM" id="SSF49464">
    <property type="entry name" value="Carboxypeptidase regulatory domain-like"/>
    <property type="match status" value="1"/>
</dbReference>
<dbReference type="InterPro" id="IPR008969">
    <property type="entry name" value="CarboxyPept-like_regulatory"/>
</dbReference>
<dbReference type="Pfam" id="PF17973">
    <property type="entry name" value="bMG10"/>
    <property type="match status" value="1"/>
</dbReference>
<dbReference type="InterPro" id="IPR041246">
    <property type="entry name" value="Bact_MG10"/>
</dbReference>
<dbReference type="InterPro" id="IPR023997">
    <property type="entry name" value="TonB-dep_OMP_SusC/RagA_CS"/>
</dbReference>
<dbReference type="Pfam" id="PF13715">
    <property type="entry name" value="CarbopepD_reg_2"/>
    <property type="match status" value="1"/>
</dbReference>
<dbReference type="Gene3D" id="1.50.10.20">
    <property type="match status" value="1"/>
</dbReference>
<keyword evidence="1" id="KW-0998">Cell outer membrane</keyword>
<dbReference type="Gene3D" id="2.170.130.10">
    <property type="entry name" value="TonB-dependent receptor, plug domain"/>
    <property type="match status" value="1"/>
</dbReference>
<proteinExistence type="inferred from homology"/>
<dbReference type="SUPFAM" id="SSF48239">
    <property type="entry name" value="Terpenoid cyclases/Protein prenyltransferases"/>
    <property type="match status" value="1"/>
</dbReference>
<dbReference type="GO" id="GO:0009279">
    <property type="term" value="C:cell outer membrane"/>
    <property type="evidence" value="ECO:0007669"/>
    <property type="project" value="UniProtKB-SubCell"/>
</dbReference>
<keyword evidence="1" id="KW-0812">Transmembrane</keyword>
<organism evidence="3 4">
    <name type="scientific">Pedobacter caeni</name>
    <dbReference type="NCBI Taxonomy" id="288992"/>
    <lineage>
        <taxon>Bacteria</taxon>
        <taxon>Pseudomonadati</taxon>
        <taxon>Bacteroidota</taxon>
        <taxon>Sphingobacteriia</taxon>
        <taxon>Sphingobacteriales</taxon>
        <taxon>Sphingobacteriaceae</taxon>
        <taxon>Pedobacter</taxon>
    </lineage>
</organism>
<keyword evidence="1" id="KW-0472">Membrane</keyword>
<dbReference type="InterPro" id="IPR037066">
    <property type="entry name" value="Plug_dom_sf"/>
</dbReference>
<dbReference type="InterPro" id="IPR008930">
    <property type="entry name" value="Terpenoid_cyclase/PrenylTrfase"/>
</dbReference>
<dbReference type="OrthoDB" id="9767116at2"/>
<dbReference type="SMART" id="SM01360">
    <property type="entry name" value="A2M"/>
    <property type="match status" value="1"/>
</dbReference>
<dbReference type="GO" id="GO:0004866">
    <property type="term" value="F:endopeptidase inhibitor activity"/>
    <property type="evidence" value="ECO:0007669"/>
    <property type="project" value="InterPro"/>
</dbReference>
<dbReference type="Pfam" id="PF07715">
    <property type="entry name" value="Plug"/>
    <property type="match status" value="1"/>
</dbReference>
<dbReference type="InterPro" id="IPR012910">
    <property type="entry name" value="Plug_dom"/>
</dbReference>
<keyword evidence="1" id="KW-1134">Transmembrane beta strand</keyword>
<dbReference type="RefSeq" id="WP_084528727.1">
    <property type="nucleotide sequence ID" value="NZ_FQUQ01000002.1"/>
</dbReference>
<dbReference type="EMBL" id="FQUQ01000002">
    <property type="protein sequence ID" value="SHF22022.1"/>
    <property type="molecule type" value="Genomic_DNA"/>
</dbReference>
<accession>A0A1M4ZW98</accession>
<dbReference type="STRING" id="288992.SAMN04488522_102482"/>
<evidence type="ECO:0000313" key="4">
    <source>
        <dbReference type="Proteomes" id="UP000184287"/>
    </source>
</evidence>
<dbReference type="SUPFAM" id="SSF56935">
    <property type="entry name" value="Porins"/>
    <property type="match status" value="1"/>
</dbReference>
<keyword evidence="1" id="KW-0813">Transport</keyword>
<name>A0A1M4ZW98_9SPHI</name>
<dbReference type="InterPro" id="IPR039426">
    <property type="entry name" value="TonB-dep_rcpt-like"/>
</dbReference>
<evidence type="ECO:0000313" key="3">
    <source>
        <dbReference type="EMBL" id="SHF22022.1"/>
    </source>
</evidence>
<evidence type="ECO:0000259" key="2">
    <source>
        <dbReference type="SMART" id="SM01360"/>
    </source>
</evidence>
<dbReference type="PANTHER" id="PTHR40094">
    <property type="entry name" value="ALPHA-2-MACROGLOBULIN HOMOLOG"/>
    <property type="match status" value="1"/>
</dbReference>
<dbReference type="Gene3D" id="2.20.130.20">
    <property type="match status" value="1"/>
</dbReference>
<dbReference type="NCBIfam" id="TIGR04057">
    <property type="entry name" value="SusC_RagA_signa"/>
    <property type="match status" value="1"/>
</dbReference>
<dbReference type="Pfam" id="PF00207">
    <property type="entry name" value="A2M"/>
    <property type="match status" value="1"/>
</dbReference>
<keyword evidence="4" id="KW-1185">Reference proteome</keyword>
<dbReference type="InterPro" id="IPR051802">
    <property type="entry name" value="YfhM-like"/>
</dbReference>
<gene>
    <name evidence="3" type="ORF">SAMN04488522_102482</name>
</gene>
<dbReference type="InterPro" id="IPR001599">
    <property type="entry name" value="Macroglobln_a2"/>
</dbReference>
<comment type="subcellular location">
    <subcellularLocation>
        <location evidence="1">Cell outer membrane</location>
        <topology evidence="1">Multi-pass membrane protein</topology>
    </subcellularLocation>
</comment>
<dbReference type="PROSITE" id="PS52016">
    <property type="entry name" value="TONB_DEPENDENT_REC_3"/>
    <property type="match status" value="1"/>
</dbReference>
<reference evidence="4" key="1">
    <citation type="submission" date="2016-11" db="EMBL/GenBank/DDBJ databases">
        <authorList>
            <person name="Varghese N."/>
            <person name="Submissions S."/>
        </authorList>
    </citation>
    <scope>NUCLEOTIDE SEQUENCE [LARGE SCALE GENOMIC DNA]</scope>
    <source>
        <strain evidence="4">DSM 16990</strain>
    </source>
</reference>
<dbReference type="PANTHER" id="PTHR40094:SF1">
    <property type="entry name" value="UBIQUITIN DOMAIN-CONTAINING PROTEIN"/>
    <property type="match status" value="1"/>
</dbReference>
<dbReference type="Proteomes" id="UP000184287">
    <property type="component" value="Unassembled WGS sequence"/>
</dbReference>
<feature type="domain" description="Alpha-2-macroglobulin" evidence="2">
    <location>
        <begin position="1329"/>
        <end position="1419"/>
    </location>
</feature>
<comment type="similarity">
    <text evidence="1">Belongs to the TonB-dependent receptor family.</text>
</comment>
<keyword evidence="3" id="KW-0675">Receptor</keyword>
<protein>
    <submittedName>
        <fullName evidence="3">TonB-dependent outer membrane receptor, SusC/RagA subfamily, signature region</fullName>
    </submittedName>
</protein>
<sequence>MRSLFLSVIVVFITLNFGFAQRKLSHSATMGAYTYIYKLTDKETYEIASRSKSVINDGFFHTLVDSISNYKLPQPDKKMAFGNYLHVKAMKNKLVYQVVPVYNVNLQFINNRKDFQFIVSDSKGSLIEHAVVTIDGGKTVKYDHLHQLYRTGHQGRKGVITIRHEGINNYFNYNIEENYHYRNLFFRKLVHRSPIKYTWMPLRKLFNPDGDYDEDDEDEKPDYQGYMVFNKPKFKPLDTLKFKAYLLDQKGRDLHDKQLKVEIGTSASANDKKLITMLKPYRAGGYEYSFALSDSLDLKLDNYYTISLWEKKGKNWEYVYSKDFRYEDYELKAINFAVRTDRKEHRPGRPVTAFIKASDENDLAVPDGRVEVTALTQSVIRYRDKQVFVKDSLWKTSIVLDPVGETKLILPDSIFPQADLNFSLNFAFLNSNNESRKSTVELKYFREKKELKPEFKGDSLYLNYLIDGKPVAQKAMLHTTYESYYRQDSSYIQLPAAFRINPLATAYHLKTTDGFKERLSMNQFAAGINISAFQSKDSLKLSVVNEHRIPFWYTVFSGNEVLLRGYAVRLDTMVKHTHLKAGHIRLNYLWGGEEKSMENSAFYTPGQLNVKLLTPDVVYPGQRLSMQVKVTDELGLPVSSTDLTAYAYTSKFKNSQDFSLPDYGKHFFARKLKASFETEDISADGDLKLNWEKWGKELGLDTIQYYKFSQTKGIYAIAEDSVEGMTLVAPFAVKGGEIEPVNVIYVDGVPVYFSQADQVQRYAFKLSPGKHNLKLRTASHLITLNGYDFQKGKKTILSINAEESNQQAKVVPATVKLTEAETLQLSQYMIRVADNFSGQKTTVSSEDRVVLLNNPSSVQRTEHLLAGPFHENFLGFESGSTAHNFLKEWGYTYTFLPGLIKQQSYESDYTKLPGTLAELAKWKKNQSYLYGLKRMLNDKAEGENDNYRQFPTNKKEIDSLWDDYLNLRSRTTTLFHNSSGKSPEKGALEMVLETSFEAELPYVKNIIISRYDQADFLQIYPGNTSYFSALEQGKYRIMYLLKDNSYFVAEQVAIKKGGKNFFEWKGMKVVPADKMSIQIDQELKSIGAADGQNRRLLTENRINEQINYKFFDPSGLIYEMWGKVVQADGVTGIPAVWVNIKGLNYGTTTAVDGTFRIKVPVRGGLLFSFIGYMTKEVPIQQGNVGFVMLEEDQRSLSEVVITGYGTVRKNNSTAAMLSLSGRVAGVYIGKNAGASAKVMIRGYNSLAADKKPLVIVDGLPFSGDLSSVDPLLIEDMNILKDAEATAIYGSRAANGVIIIRTKGGNKGLNKDVEGTLSQGPDLRSKFSDYAIWQPRLVTDEEGKASFKVKFPDDITSWTTRVIALNGRRQGGQTETNIRSFKILSANFVSPQFALSGDSIQVIGKLMNYGNTEEEANRTFKFNDAVLLKSNVKFKNAKIDTMSIVAKGADSLKFEYFMQQENGYSDGELRKIPLLSRGVLETKGYFNALNKDTSITYLFDEALGKVSLRAEASVFPTLLDEMDRLRRYEYLCNEQLASKLKALLMEKTVRKYLGEGFKEEKNIKELLRKLAQNRRKEGTWGWWKNSDEEFWISLHVVEALLQAQKQGYEVELDKNRLRSYLRNKMSNTKNFDQIYGLKLLLLMDDKYELKDWIHAIEEQHAGQLKAAEWKQPLYEQLQLMLLKQKAGITVDLNWLLNMKKETMFGSIYWGDQSNRFWDNSIQNTLLAYQLLKADGHYKNELERIHRYFLEQRKDGQWRNTYESSLILETILPELMVEGKKPEPASIILNGGEKISVFPFNQVLSTKKLSLEKKGGAPVYFTAYQQFNNPEPEKVSKDFSVKTWFDQKGSTVSKLKAGIPTTLKVEVEVRADADYVMIEIPVPAGCSYENKLQNFWGVETYREYFKHKTSIFCTKLKQGKYTFNIELMPRYSGNYSLNPAKAEMMYFPVFYGREGMKKIVIK</sequence>
<evidence type="ECO:0000256" key="1">
    <source>
        <dbReference type="PROSITE-ProRule" id="PRU01360"/>
    </source>
</evidence>